<gene>
    <name evidence="1" type="ORF">HPB50_010422</name>
</gene>
<proteinExistence type="predicted"/>
<accession>A0ACB7SFK7</accession>
<evidence type="ECO:0000313" key="2">
    <source>
        <dbReference type="Proteomes" id="UP000821845"/>
    </source>
</evidence>
<protein>
    <submittedName>
        <fullName evidence="1">Uncharacterized protein</fullName>
    </submittedName>
</protein>
<keyword evidence="2" id="KW-1185">Reference proteome</keyword>
<comment type="caution">
    <text evidence="1">The sequence shown here is derived from an EMBL/GenBank/DDBJ whole genome shotgun (WGS) entry which is preliminary data.</text>
</comment>
<organism evidence="1 2">
    <name type="scientific">Hyalomma asiaticum</name>
    <name type="common">Tick</name>
    <dbReference type="NCBI Taxonomy" id="266040"/>
    <lineage>
        <taxon>Eukaryota</taxon>
        <taxon>Metazoa</taxon>
        <taxon>Ecdysozoa</taxon>
        <taxon>Arthropoda</taxon>
        <taxon>Chelicerata</taxon>
        <taxon>Arachnida</taxon>
        <taxon>Acari</taxon>
        <taxon>Parasitiformes</taxon>
        <taxon>Ixodida</taxon>
        <taxon>Ixodoidea</taxon>
        <taxon>Ixodidae</taxon>
        <taxon>Hyalomminae</taxon>
        <taxon>Hyalomma</taxon>
    </lineage>
</organism>
<name>A0ACB7SFK7_HYAAI</name>
<sequence length="67" mass="7567">MFTTKSDDITYEDHQRPRLRIAADDVILLQRSCSLLPVYCSSVQIRTGIAEHIKALEIVASPLPEQL</sequence>
<dbReference type="EMBL" id="CM023484">
    <property type="protein sequence ID" value="KAH6932862.1"/>
    <property type="molecule type" value="Genomic_DNA"/>
</dbReference>
<reference evidence="1" key="1">
    <citation type="submission" date="2020-05" db="EMBL/GenBank/DDBJ databases">
        <title>Large-scale comparative analyses of tick genomes elucidate their genetic diversity and vector capacities.</title>
        <authorList>
            <person name="Jia N."/>
            <person name="Wang J."/>
            <person name="Shi W."/>
            <person name="Du L."/>
            <person name="Sun Y."/>
            <person name="Zhan W."/>
            <person name="Jiang J."/>
            <person name="Wang Q."/>
            <person name="Zhang B."/>
            <person name="Ji P."/>
            <person name="Sakyi L.B."/>
            <person name="Cui X."/>
            <person name="Yuan T."/>
            <person name="Jiang B."/>
            <person name="Yang W."/>
            <person name="Lam T.T.-Y."/>
            <person name="Chang Q."/>
            <person name="Ding S."/>
            <person name="Wang X."/>
            <person name="Zhu J."/>
            <person name="Ruan X."/>
            <person name="Zhao L."/>
            <person name="Wei J."/>
            <person name="Que T."/>
            <person name="Du C."/>
            <person name="Cheng J."/>
            <person name="Dai P."/>
            <person name="Han X."/>
            <person name="Huang E."/>
            <person name="Gao Y."/>
            <person name="Liu J."/>
            <person name="Shao H."/>
            <person name="Ye R."/>
            <person name="Li L."/>
            <person name="Wei W."/>
            <person name="Wang X."/>
            <person name="Wang C."/>
            <person name="Yang T."/>
            <person name="Huo Q."/>
            <person name="Li W."/>
            <person name="Guo W."/>
            <person name="Chen H."/>
            <person name="Zhou L."/>
            <person name="Ni X."/>
            <person name="Tian J."/>
            <person name="Zhou Y."/>
            <person name="Sheng Y."/>
            <person name="Liu T."/>
            <person name="Pan Y."/>
            <person name="Xia L."/>
            <person name="Li J."/>
            <person name="Zhao F."/>
            <person name="Cao W."/>
        </authorList>
    </citation>
    <scope>NUCLEOTIDE SEQUENCE</scope>
    <source>
        <strain evidence="1">Hyas-2018</strain>
    </source>
</reference>
<evidence type="ECO:0000313" key="1">
    <source>
        <dbReference type="EMBL" id="KAH6932862.1"/>
    </source>
</evidence>
<dbReference type="Proteomes" id="UP000821845">
    <property type="component" value="Chromosome 4"/>
</dbReference>